<proteinExistence type="predicted"/>
<gene>
    <name evidence="3" type="ORF">jhhlp_005773</name>
</gene>
<dbReference type="Pfam" id="PF08585">
    <property type="entry name" value="RMI1_N_C"/>
    <property type="match status" value="1"/>
</dbReference>
<feature type="region of interest" description="Disordered" evidence="1">
    <location>
        <begin position="1"/>
        <end position="48"/>
    </location>
</feature>
<dbReference type="EMBL" id="NLAX01000701">
    <property type="protein sequence ID" value="PKS07173.1"/>
    <property type="molecule type" value="Genomic_DNA"/>
</dbReference>
<evidence type="ECO:0000313" key="3">
    <source>
        <dbReference type="EMBL" id="PKS07173.1"/>
    </source>
</evidence>
<feature type="domain" description="RecQ mediated genome instability protein 1 OB-fold" evidence="2">
    <location>
        <begin position="2"/>
        <end position="118"/>
    </location>
</feature>
<dbReference type="AlphaFoldDB" id="A0A2N3N416"/>
<evidence type="ECO:0000313" key="4">
    <source>
        <dbReference type="Proteomes" id="UP000233524"/>
    </source>
</evidence>
<sequence length="132" mass="14351">MTKGRAVVRIDDQEDGDEEGEGSPDGGGAPASAAQVATRSKRNATHRVVLQDRSGRRVYGLELTRMERLGLGVTRIGEKIVVKKGAAVARGTILLEPSNCTFLGGYLETEEKMWVSERLKVLREAIGATDRR</sequence>
<dbReference type="InterPro" id="IPR013894">
    <property type="entry name" value="RMI1_OB"/>
</dbReference>
<evidence type="ECO:0000259" key="2">
    <source>
        <dbReference type="Pfam" id="PF08585"/>
    </source>
</evidence>
<dbReference type="InParanoid" id="A0A2N3N416"/>
<protein>
    <recommendedName>
        <fullName evidence="2">RecQ mediated genome instability protein 1 OB-fold domain-containing protein</fullName>
    </recommendedName>
</protein>
<evidence type="ECO:0000256" key="1">
    <source>
        <dbReference type="SAM" id="MobiDB-lite"/>
    </source>
</evidence>
<dbReference type="Proteomes" id="UP000233524">
    <property type="component" value="Unassembled WGS sequence"/>
</dbReference>
<dbReference type="OrthoDB" id="341511at2759"/>
<dbReference type="InterPro" id="IPR042470">
    <property type="entry name" value="RMI1_N_C_sf"/>
</dbReference>
<feature type="compositionally biased region" description="Acidic residues" evidence="1">
    <location>
        <begin position="12"/>
        <end position="22"/>
    </location>
</feature>
<comment type="caution">
    <text evidence="3">The sequence shown here is derived from an EMBL/GenBank/DDBJ whole genome shotgun (WGS) entry which is preliminary data.</text>
</comment>
<keyword evidence="4" id="KW-1185">Reference proteome</keyword>
<reference evidence="3 4" key="1">
    <citation type="journal article" date="2017" name="G3 (Bethesda)">
        <title>First Draft Genome Sequence of the Pathogenic Fungus Lomentospora prolificans (Formerly Scedosporium prolificans).</title>
        <authorList>
            <person name="Luo R."/>
            <person name="Zimin A."/>
            <person name="Workman R."/>
            <person name="Fan Y."/>
            <person name="Pertea G."/>
            <person name="Grossman N."/>
            <person name="Wear M.P."/>
            <person name="Jia B."/>
            <person name="Miller H."/>
            <person name="Casadevall A."/>
            <person name="Timp W."/>
            <person name="Zhang S.X."/>
            <person name="Salzberg S.L."/>
        </authorList>
    </citation>
    <scope>NUCLEOTIDE SEQUENCE [LARGE SCALE GENOMIC DNA]</scope>
    <source>
        <strain evidence="3 4">JHH-5317</strain>
    </source>
</reference>
<dbReference type="STRING" id="41688.A0A2N3N416"/>
<dbReference type="VEuPathDB" id="FungiDB:jhhlp_005773"/>
<dbReference type="Gene3D" id="2.40.50.770">
    <property type="entry name" value="RecQ-mediated genome instability protein Rmi1, C-terminal domain"/>
    <property type="match status" value="1"/>
</dbReference>
<name>A0A2N3N416_9PEZI</name>
<organism evidence="3 4">
    <name type="scientific">Lomentospora prolificans</name>
    <dbReference type="NCBI Taxonomy" id="41688"/>
    <lineage>
        <taxon>Eukaryota</taxon>
        <taxon>Fungi</taxon>
        <taxon>Dikarya</taxon>
        <taxon>Ascomycota</taxon>
        <taxon>Pezizomycotina</taxon>
        <taxon>Sordariomycetes</taxon>
        <taxon>Hypocreomycetidae</taxon>
        <taxon>Microascales</taxon>
        <taxon>Microascaceae</taxon>
        <taxon>Lomentospora</taxon>
    </lineage>
</organism>
<accession>A0A2N3N416</accession>